<protein>
    <recommendedName>
        <fullName evidence="5">Embryo-specific protein ATS3A</fullName>
    </recommendedName>
</protein>
<dbReference type="OrthoDB" id="817978at2759"/>
<dbReference type="PANTHER" id="PTHR31718:SF27">
    <property type="entry name" value="OS05G0171200 PROTEIN"/>
    <property type="match status" value="1"/>
</dbReference>
<dbReference type="InterPro" id="IPR010417">
    <property type="entry name" value="Embryo-specific_ATS3"/>
</dbReference>
<dbReference type="EMBL" id="CM009751">
    <property type="protein sequence ID" value="PUZ64238.1"/>
    <property type="molecule type" value="Genomic_DNA"/>
</dbReference>
<dbReference type="InterPro" id="IPR036392">
    <property type="entry name" value="PLAT/LH2_dom_sf"/>
</dbReference>
<dbReference type="Pfam" id="PF06232">
    <property type="entry name" value="ATS3"/>
    <property type="match status" value="1"/>
</dbReference>
<feature type="region of interest" description="Disordered" evidence="1">
    <location>
        <begin position="160"/>
        <end position="189"/>
    </location>
</feature>
<feature type="compositionally biased region" description="Basic and acidic residues" evidence="1">
    <location>
        <begin position="160"/>
        <end position="169"/>
    </location>
</feature>
<feature type="chain" id="PRO_5015732076" description="Embryo-specific protein ATS3A" evidence="2">
    <location>
        <begin position="27"/>
        <end position="189"/>
    </location>
</feature>
<proteinExistence type="predicted"/>
<sequence length="189" mass="19553">MAASGCAAVPLRGLALPLLLSVLTLALTAPSGASAAAARACTYTLRVKTSCASPAARTSDAVSVAFGDAYRNEAHAPRLPTSGPRALERCGTDTFRVPGPCGYGVCYLYLRRDGRDGWAPEWVQVVQPGPRAPVAATFYFGDPLPDGVWYGHDRCPKAKAADADGEHAARPATSTDAPHASNSSASPRG</sequence>
<evidence type="ECO:0000256" key="1">
    <source>
        <dbReference type="SAM" id="MobiDB-lite"/>
    </source>
</evidence>
<feature type="compositionally biased region" description="Polar residues" evidence="1">
    <location>
        <begin position="173"/>
        <end position="189"/>
    </location>
</feature>
<evidence type="ECO:0000313" key="3">
    <source>
        <dbReference type="EMBL" id="PUZ64238.1"/>
    </source>
</evidence>
<dbReference type="SUPFAM" id="SSF49723">
    <property type="entry name" value="Lipase/lipooxygenase domain (PLAT/LH2 domain)"/>
    <property type="match status" value="1"/>
</dbReference>
<reference evidence="3 4" key="1">
    <citation type="submission" date="2018-04" db="EMBL/GenBank/DDBJ databases">
        <title>WGS assembly of Panicum hallii var. hallii HAL2.</title>
        <authorList>
            <person name="Lovell J."/>
            <person name="Jenkins J."/>
            <person name="Lowry D."/>
            <person name="Mamidi S."/>
            <person name="Sreedasyam A."/>
            <person name="Weng X."/>
            <person name="Barry K."/>
            <person name="Bonette J."/>
            <person name="Campitelli B."/>
            <person name="Daum C."/>
            <person name="Gordon S."/>
            <person name="Gould B."/>
            <person name="Lipzen A."/>
            <person name="MacQueen A."/>
            <person name="Palacio-Mejia J."/>
            <person name="Plott C."/>
            <person name="Shakirov E."/>
            <person name="Shu S."/>
            <person name="Yoshinaga Y."/>
            <person name="Zane M."/>
            <person name="Rokhsar D."/>
            <person name="Grimwood J."/>
            <person name="Schmutz J."/>
            <person name="Juenger T."/>
        </authorList>
    </citation>
    <scope>NUCLEOTIDE SEQUENCE [LARGE SCALE GENOMIC DNA]</scope>
    <source>
        <strain evidence="4">cv. HAL2</strain>
    </source>
</reference>
<dbReference type="CDD" id="cd00113">
    <property type="entry name" value="PLAT"/>
    <property type="match status" value="1"/>
</dbReference>
<name>A0A2T7E8T3_9POAL</name>
<evidence type="ECO:0000256" key="2">
    <source>
        <dbReference type="SAM" id="SignalP"/>
    </source>
</evidence>
<evidence type="ECO:0000313" key="4">
    <source>
        <dbReference type="Proteomes" id="UP000244336"/>
    </source>
</evidence>
<evidence type="ECO:0008006" key="5">
    <source>
        <dbReference type="Google" id="ProtNLM"/>
    </source>
</evidence>
<dbReference type="PANTHER" id="PTHR31718">
    <property type="entry name" value="PLAT DOMAIN-CONTAINING PROTEIN"/>
    <property type="match status" value="1"/>
</dbReference>
<organism evidence="3 4">
    <name type="scientific">Panicum hallii var. hallii</name>
    <dbReference type="NCBI Taxonomy" id="1504633"/>
    <lineage>
        <taxon>Eukaryota</taxon>
        <taxon>Viridiplantae</taxon>
        <taxon>Streptophyta</taxon>
        <taxon>Embryophyta</taxon>
        <taxon>Tracheophyta</taxon>
        <taxon>Spermatophyta</taxon>
        <taxon>Magnoliopsida</taxon>
        <taxon>Liliopsida</taxon>
        <taxon>Poales</taxon>
        <taxon>Poaceae</taxon>
        <taxon>PACMAD clade</taxon>
        <taxon>Panicoideae</taxon>
        <taxon>Panicodae</taxon>
        <taxon>Paniceae</taxon>
        <taxon>Panicinae</taxon>
        <taxon>Panicum</taxon>
        <taxon>Panicum sect. Panicum</taxon>
    </lineage>
</organism>
<gene>
    <name evidence="3" type="ORF">GQ55_3G127900</name>
</gene>
<accession>A0A2T7E8T3</accession>
<dbReference type="AlphaFoldDB" id="A0A2T7E8T3"/>
<dbReference type="Proteomes" id="UP000244336">
    <property type="component" value="Chromosome 3"/>
</dbReference>
<dbReference type="STRING" id="1504633.A0A2T7E8T3"/>
<dbReference type="Gramene" id="PUZ64238">
    <property type="protein sequence ID" value="PUZ64238"/>
    <property type="gene ID" value="GQ55_3G127900"/>
</dbReference>
<keyword evidence="4" id="KW-1185">Reference proteome</keyword>
<feature type="signal peptide" evidence="2">
    <location>
        <begin position="1"/>
        <end position="26"/>
    </location>
</feature>
<keyword evidence="2" id="KW-0732">Signal</keyword>